<evidence type="ECO:0000256" key="3">
    <source>
        <dbReference type="ARBA" id="ARBA00023315"/>
    </source>
</evidence>
<comment type="caution">
    <text evidence="5">The sequence shown here is derived from an EMBL/GenBank/DDBJ whole genome shotgun (WGS) entry which is preliminary data.</text>
</comment>
<dbReference type="Gene3D" id="3.40.630.30">
    <property type="match status" value="1"/>
</dbReference>
<dbReference type="AlphaFoldDB" id="A0AAJ0D7D6"/>
<feature type="domain" description="N-acetyltransferase" evidence="4">
    <location>
        <begin position="14"/>
        <end position="197"/>
    </location>
</feature>
<dbReference type="InterPro" id="IPR000182">
    <property type="entry name" value="GNAT_dom"/>
</dbReference>
<dbReference type="InterPro" id="IPR039135">
    <property type="entry name" value="NAT9-like"/>
</dbReference>
<keyword evidence="3" id="KW-0012">Acyltransferase</keyword>
<keyword evidence="6" id="KW-1185">Reference proteome</keyword>
<dbReference type="PANTHER" id="PTHR13256">
    <property type="entry name" value="N-ACETYLTRANSFERASE 9"/>
    <property type="match status" value="1"/>
</dbReference>
<dbReference type="InterPro" id="IPR016181">
    <property type="entry name" value="Acyl_CoA_acyltransferase"/>
</dbReference>
<gene>
    <name evidence="5" type="ORF">LTR09_010494</name>
</gene>
<proteinExistence type="inferred from homology"/>
<organism evidence="5 6">
    <name type="scientific">Extremus antarcticus</name>
    <dbReference type="NCBI Taxonomy" id="702011"/>
    <lineage>
        <taxon>Eukaryota</taxon>
        <taxon>Fungi</taxon>
        <taxon>Dikarya</taxon>
        <taxon>Ascomycota</taxon>
        <taxon>Pezizomycotina</taxon>
        <taxon>Dothideomycetes</taxon>
        <taxon>Dothideomycetidae</taxon>
        <taxon>Mycosphaerellales</taxon>
        <taxon>Extremaceae</taxon>
        <taxon>Extremus</taxon>
    </lineage>
</organism>
<name>A0AAJ0D7D6_9PEZI</name>
<dbReference type="PANTHER" id="PTHR13256:SF16">
    <property type="entry name" value="ALPHA_BETA-TUBULIN-N-ACETYLTRANSFERASE 9"/>
    <property type="match status" value="1"/>
</dbReference>
<sequence>MRLNEHLTLSTNKLLLLPYSAHHVPTYHTWIQDPALQAATASEPLPLDQEYAMQRSWRTDHDKLTFIICRPLPEDHDPSKTLQAGQHDSAEKMVGDINLFLFEQDSEAEEGHPGPAKLVGEIELMIALPLFQRQGYGRAALVTFINYVLSNWPAIAKEYLAGSKSVDAGLPQLDHLRARINQTNLRSIALFENVGFKKTGEKANYFGEVELRWSGPVEEARGFRGWEEPKVLWYRD</sequence>
<dbReference type="EMBL" id="JAWDJX010000052">
    <property type="protein sequence ID" value="KAK3048155.1"/>
    <property type="molecule type" value="Genomic_DNA"/>
</dbReference>
<evidence type="ECO:0000313" key="6">
    <source>
        <dbReference type="Proteomes" id="UP001271007"/>
    </source>
</evidence>
<dbReference type="Proteomes" id="UP001271007">
    <property type="component" value="Unassembled WGS sequence"/>
</dbReference>
<accession>A0AAJ0D7D6</accession>
<dbReference type="GO" id="GO:0008080">
    <property type="term" value="F:N-acetyltransferase activity"/>
    <property type="evidence" value="ECO:0007669"/>
    <property type="project" value="InterPro"/>
</dbReference>
<protein>
    <recommendedName>
        <fullName evidence="4">N-acetyltransferase domain-containing protein</fullName>
    </recommendedName>
</protein>
<evidence type="ECO:0000256" key="1">
    <source>
        <dbReference type="ARBA" id="ARBA00009342"/>
    </source>
</evidence>
<dbReference type="Pfam" id="PF13302">
    <property type="entry name" value="Acetyltransf_3"/>
    <property type="match status" value="1"/>
</dbReference>
<dbReference type="SUPFAM" id="SSF55729">
    <property type="entry name" value="Acyl-CoA N-acyltransferases (Nat)"/>
    <property type="match status" value="1"/>
</dbReference>
<evidence type="ECO:0000259" key="4">
    <source>
        <dbReference type="Pfam" id="PF13302"/>
    </source>
</evidence>
<comment type="similarity">
    <text evidence="1">Belongs to the acetyltransferase family. GNAT subfamily.</text>
</comment>
<reference evidence="5" key="1">
    <citation type="submission" date="2023-04" db="EMBL/GenBank/DDBJ databases">
        <title>Black Yeasts Isolated from many extreme environments.</title>
        <authorList>
            <person name="Coleine C."/>
            <person name="Stajich J.E."/>
            <person name="Selbmann L."/>
        </authorList>
    </citation>
    <scope>NUCLEOTIDE SEQUENCE</scope>
    <source>
        <strain evidence="5">CCFEE 5312</strain>
    </source>
</reference>
<evidence type="ECO:0000313" key="5">
    <source>
        <dbReference type="EMBL" id="KAK3048155.1"/>
    </source>
</evidence>
<keyword evidence="2" id="KW-0808">Transferase</keyword>
<evidence type="ECO:0000256" key="2">
    <source>
        <dbReference type="ARBA" id="ARBA00022679"/>
    </source>
</evidence>